<feature type="coiled-coil region" evidence="1">
    <location>
        <begin position="203"/>
        <end position="285"/>
    </location>
</feature>
<feature type="coiled-coil region" evidence="1">
    <location>
        <begin position="361"/>
        <end position="391"/>
    </location>
</feature>
<gene>
    <name evidence="3" type="ORF">L1O03_07010</name>
</gene>
<evidence type="ECO:0000313" key="4">
    <source>
        <dbReference type="Proteomes" id="UP001139336"/>
    </source>
</evidence>
<keyword evidence="4" id="KW-1185">Reference proteome</keyword>
<comment type="caution">
    <text evidence="3">The sequence shown here is derived from an EMBL/GenBank/DDBJ whole genome shotgun (WGS) entry which is preliminary data.</text>
</comment>
<sequence length="891" mass="100570">MYISSLSITNARKIHHLELHDLPERGVFLITGDNEAGKSTIMDCLRELWTSASNSNKQAIRSLQPLGRDVGPSVCMEAVFGATTARIRKQWLREKKSELSLSGTGTSSYTGREADDTFARLLNEHFDESLRSVLFVEQGKLDHAVKASGLPGLREVLSSASETEPVEVGTRRGVHDEASLLESARREMAIYITENRRDPTKEYKACQARLNEARDQLRQCEERISAYQQDLRDFERNTAALKETKARIPEEEKKLLVVEKRLREAEDAQKTWEQAKAAAENAERAVDQAAVAIAAREQMLGDIAARRKTCSQLKDDVQSLLERAEAQERQWRALDEACTAAREALAAQHHVVRRARVVSEAIAARDELRSIESQLDTLKELDAKRRRIDEECPSPEISDAQWSALAAAEQECIVQRRIAEETAAKLILCSDTPLDIRVDGEETSVEKELSLSLREGTSIEHAGLLMTYHRGRQDGHDSEEAVETAEQALADLLSAVHCESIAEAKDRYERCREARTAREMMERQRKDLLDHTTTEELERAREELQRRWDAAELNDDERQLSAADALEALSAAQKEEHQREEHREELYWRKEESPYQQEKEELIRVETQLSSAVAEQEALERRLAAAEKVTSMEQLRSAHDSARATAAELTAECEKKEELYRTLQPDLVRDEAESHRAIVQNLGKGKERLGREIARLGERLAGARGEEEKRDKLDSLVRAETITYERMTRQANAAELLYDTLLSHRRELQNRYSEPLRKAMNAMARRVFGNDSEVALDEDLAISARAGERGAITRDYLSGGAQEQLALIQRLSIAQLLQEQSGEIPPIFMDDVLGNSDATRLARMSQLLKEAGTRGQVFILTCYPRRYESIGGVHTYPIDSLMSTARGGVDA</sequence>
<dbReference type="PANTHER" id="PTHR41259:SF1">
    <property type="entry name" value="DOUBLE-STRAND BREAK REPAIR RAD50 ATPASE, PUTATIVE-RELATED"/>
    <property type="match status" value="1"/>
</dbReference>
<dbReference type="Gene3D" id="3.40.50.300">
    <property type="entry name" value="P-loop containing nucleotide triphosphate hydrolases"/>
    <property type="match status" value="2"/>
</dbReference>
<dbReference type="EMBL" id="JAKGSI010000003">
    <property type="protein sequence ID" value="MCF4006927.1"/>
    <property type="molecule type" value="Genomic_DNA"/>
</dbReference>
<proteinExistence type="predicted"/>
<keyword evidence="1" id="KW-0175">Coiled coil</keyword>
<organism evidence="3 4">
    <name type="scientific">Corynebacterium uropygiale</name>
    <dbReference type="NCBI Taxonomy" id="1775911"/>
    <lineage>
        <taxon>Bacteria</taxon>
        <taxon>Bacillati</taxon>
        <taxon>Actinomycetota</taxon>
        <taxon>Actinomycetes</taxon>
        <taxon>Mycobacteriales</taxon>
        <taxon>Corynebacteriaceae</taxon>
        <taxon>Corynebacterium</taxon>
    </lineage>
</organism>
<dbReference type="GO" id="GO:0006302">
    <property type="term" value="P:double-strand break repair"/>
    <property type="evidence" value="ECO:0007669"/>
    <property type="project" value="InterPro"/>
</dbReference>
<accession>A0A9X1QP01</accession>
<evidence type="ECO:0000259" key="2">
    <source>
        <dbReference type="Pfam" id="PF13476"/>
    </source>
</evidence>
<dbReference type="RefSeq" id="WP_236118779.1">
    <property type="nucleotide sequence ID" value="NZ_JAKGSI010000003.1"/>
</dbReference>
<feature type="coiled-coil region" evidence="1">
    <location>
        <begin position="534"/>
        <end position="659"/>
    </location>
</feature>
<reference evidence="3" key="1">
    <citation type="submission" date="2022-01" db="EMBL/GenBank/DDBJ databases">
        <title>Corynebacterium sp. nov isolated from isolated from the feces of the greater white-fronted geese (Anser albifrons) at Poyang Lake, PR China.</title>
        <authorList>
            <person name="Liu Q."/>
        </authorList>
    </citation>
    <scope>NUCLEOTIDE SEQUENCE</scope>
    <source>
        <strain evidence="3">JCM 32435</strain>
    </source>
</reference>
<dbReference type="Proteomes" id="UP001139336">
    <property type="component" value="Unassembled WGS sequence"/>
</dbReference>
<protein>
    <submittedName>
        <fullName evidence="3">AAA family ATPase</fullName>
    </submittedName>
</protein>
<dbReference type="GO" id="GO:0016887">
    <property type="term" value="F:ATP hydrolysis activity"/>
    <property type="evidence" value="ECO:0007669"/>
    <property type="project" value="InterPro"/>
</dbReference>
<feature type="domain" description="Rad50/SbcC-type AAA" evidence="2">
    <location>
        <begin position="5"/>
        <end position="233"/>
    </location>
</feature>
<name>A0A9X1QP01_9CORY</name>
<dbReference type="Pfam" id="PF13476">
    <property type="entry name" value="AAA_23"/>
    <property type="match status" value="1"/>
</dbReference>
<dbReference type="InterPro" id="IPR027417">
    <property type="entry name" value="P-loop_NTPase"/>
</dbReference>
<dbReference type="PANTHER" id="PTHR41259">
    <property type="entry name" value="DOUBLE-STRAND BREAK REPAIR RAD50 ATPASE, PUTATIVE-RELATED"/>
    <property type="match status" value="1"/>
</dbReference>
<dbReference type="SUPFAM" id="SSF52540">
    <property type="entry name" value="P-loop containing nucleoside triphosphate hydrolases"/>
    <property type="match status" value="3"/>
</dbReference>
<dbReference type="AlphaFoldDB" id="A0A9X1QP01"/>
<dbReference type="InterPro" id="IPR038729">
    <property type="entry name" value="Rad50/SbcC_AAA"/>
</dbReference>
<evidence type="ECO:0000313" key="3">
    <source>
        <dbReference type="EMBL" id="MCF4006927.1"/>
    </source>
</evidence>
<evidence type="ECO:0000256" key="1">
    <source>
        <dbReference type="SAM" id="Coils"/>
    </source>
</evidence>